<dbReference type="EMBL" id="LT840185">
    <property type="protein sequence ID" value="SMF70598.1"/>
    <property type="molecule type" value="Genomic_DNA"/>
</dbReference>
<evidence type="ECO:0000313" key="2">
    <source>
        <dbReference type="EMBL" id="SMF70598.1"/>
    </source>
</evidence>
<proteinExistence type="predicted"/>
<organism evidence="2 3">
    <name type="scientific">Allosphingosinicella indica</name>
    <dbReference type="NCBI Taxonomy" id="941907"/>
    <lineage>
        <taxon>Bacteria</taxon>
        <taxon>Pseudomonadati</taxon>
        <taxon>Pseudomonadota</taxon>
        <taxon>Alphaproteobacteria</taxon>
        <taxon>Sphingomonadales</taxon>
        <taxon>Sphingomonadaceae</taxon>
        <taxon>Allosphingosinicella</taxon>
    </lineage>
</organism>
<feature type="region of interest" description="Disordered" evidence="1">
    <location>
        <begin position="114"/>
        <end position="158"/>
    </location>
</feature>
<keyword evidence="3" id="KW-1185">Reference proteome</keyword>
<gene>
    <name evidence="2" type="ORF">SAMN06295910_1903</name>
</gene>
<dbReference type="AlphaFoldDB" id="A0A1X7GJB1"/>
<protein>
    <submittedName>
        <fullName evidence="2">Uncharacterized protein</fullName>
    </submittedName>
</protein>
<accession>A0A1X7GJB1</accession>
<dbReference type="STRING" id="941907.SAMN06295910_1903"/>
<sequence length="158" mass="17445">MVDENLGTDLFGDPIHMPQEGRGRPEHAWTRENSNKVLLAFARGLGPKDAATAIGVSVPTLRKHYFAEVAKRREARLRMEMTQLARLNAQAEAGNVAAEKELLKQLEKMHMREAGRAMTKTPKAPKLGKKEERHAAAAEAHRGSGWDDLVGKPGARPH</sequence>
<feature type="region of interest" description="Disordered" evidence="1">
    <location>
        <begin position="1"/>
        <end position="27"/>
    </location>
</feature>
<dbReference type="Proteomes" id="UP000192934">
    <property type="component" value="Chromosome I"/>
</dbReference>
<name>A0A1X7GJB1_9SPHN</name>
<feature type="compositionally biased region" description="Basic and acidic residues" evidence="1">
    <location>
        <begin position="128"/>
        <end position="145"/>
    </location>
</feature>
<evidence type="ECO:0000256" key="1">
    <source>
        <dbReference type="SAM" id="MobiDB-lite"/>
    </source>
</evidence>
<evidence type="ECO:0000313" key="3">
    <source>
        <dbReference type="Proteomes" id="UP000192934"/>
    </source>
</evidence>
<reference evidence="3" key="1">
    <citation type="submission" date="2017-04" db="EMBL/GenBank/DDBJ databases">
        <authorList>
            <person name="Varghese N."/>
            <person name="Submissions S."/>
        </authorList>
    </citation>
    <scope>NUCLEOTIDE SEQUENCE [LARGE SCALE GENOMIC DNA]</scope>
    <source>
        <strain evidence="3">Dd16</strain>
    </source>
</reference>